<evidence type="ECO:0000259" key="3">
    <source>
        <dbReference type="PROSITE" id="PS50110"/>
    </source>
</evidence>
<dbReference type="AlphaFoldDB" id="A0A658QZC7"/>
<evidence type="ECO:0000313" key="4">
    <source>
        <dbReference type="EMBL" id="SAL35037.1"/>
    </source>
</evidence>
<dbReference type="OrthoDB" id="9105265at2"/>
<dbReference type="Pfam" id="PF00072">
    <property type="entry name" value="Response_reg"/>
    <property type="match status" value="1"/>
</dbReference>
<protein>
    <submittedName>
        <fullName evidence="4">Response regulator receiver protein</fullName>
    </submittedName>
</protein>
<keyword evidence="5" id="KW-1185">Reference proteome</keyword>
<keyword evidence="1 2" id="KW-0597">Phosphoprotein</keyword>
<name>A0A658QZC7_9BURK</name>
<evidence type="ECO:0000313" key="5">
    <source>
        <dbReference type="Proteomes" id="UP000198263"/>
    </source>
</evidence>
<evidence type="ECO:0000256" key="2">
    <source>
        <dbReference type="PROSITE-ProRule" id="PRU00169"/>
    </source>
</evidence>
<dbReference type="InterPro" id="IPR011006">
    <property type="entry name" value="CheY-like_superfamily"/>
</dbReference>
<dbReference type="InterPro" id="IPR050595">
    <property type="entry name" value="Bact_response_regulator"/>
</dbReference>
<sequence>MLRATLLDDYVDTADAISMVLGLSGFDAAAVYGGGAAIDATARWRPEIVLLDIWMPDMSGLDVAGRLRENRKTSDLVLIAHSAAAGERDLERANVVSPLRRAAASRS</sequence>
<dbReference type="PANTHER" id="PTHR44591">
    <property type="entry name" value="STRESS RESPONSE REGULATOR PROTEIN 1"/>
    <property type="match status" value="1"/>
</dbReference>
<dbReference type="Gene3D" id="3.40.50.2300">
    <property type="match status" value="1"/>
</dbReference>
<organism evidence="4 5">
    <name type="scientific">Caballeronia concitans</name>
    <dbReference type="NCBI Taxonomy" id="1777133"/>
    <lineage>
        <taxon>Bacteria</taxon>
        <taxon>Pseudomonadati</taxon>
        <taxon>Pseudomonadota</taxon>
        <taxon>Betaproteobacteria</taxon>
        <taxon>Burkholderiales</taxon>
        <taxon>Burkholderiaceae</taxon>
        <taxon>Caballeronia</taxon>
    </lineage>
</organism>
<evidence type="ECO:0000256" key="1">
    <source>
        <dbReference type="ARBA" id="ARBA00022553"/>
    </source>
</evidence>
<accession>A0A658QZC7</accession>
<reference evidence="4 5" key="1">
    <citation type="submission" date="2016-01" db="EMBL/GenBank/DDBJ databases">
        <authorList>
            <person name="Peeters C."/>
        </authorList>
    </citation>
    <scope>NUCLEOTIDE SEQUENCE [LARGE SCALE GENOMIC DNA]</scope>
    <source>
        <strain evidence="4">LMG 29315</strain>
    </source>
</reference>
<dbReference type="SUPFAM" id="SSF52172">
    <property type="entry name" value="CheY-like"/>
    <property type="match status" value="1"/>
</dbReference>
<feature type="domain" description="Response regulatory" evidence="3">
    <location>
        <begin position="3"/>
        <end position="107"/>
    </location>
</feature>
<dbReference type="GO" id="GO:0000160">
    <property type="term" value="P:phosphorelay signal transduction system"/>
    <property type="evidence" value="ECO:0007669"/>
    <property type="project" value="InterPro"/>
</dbReference>
<comment type="caution">
    <text evidence="4">The sequence shown here is derived from an EMBL/GenBank/DDBJ whole genome shotgun (WGS) entry which is preliminary data.</text>
</comment>
<gene>
    <name evidence="4" type="ORF">AWB72_03394</name>
</gene>
<dbReference type="PANTHER" id="PTHR44591:SF3">
    <property type="entry name" value="RESPONSE REGULATORY DOMAIN-CONTAINING PROTEIN"/>
    <property type="match status" value="1"/>
</dbReference>
<dbReference type="InterPro" id="IPR001789">
    <property type="entry name" value="Sig_transdc_resp-reg_receiver"/>
</dbReference>
<dbReference type="PROSITE" id="PS50110">
    <property type="entry name" value="RESPONSE_REGULATORY"/>
    <property type="match status" value="1"/>
</dbReference>
<dbReference type="Proteomes" id="UP000198263">
    <property type="component" value="Unassembled WGS sequence"/>
</dbReference>
<dbReference type="EMBL" id="FCNV02000006">
    <property type="protein sequence ID" value="SAL35037.1"/>
    <property type="molecule type" value="Genomic_DNA"/>
</dbReference>
<proteinExistence type="predicted"/>
<feature type="modified residue" description="4-aspartylphosphate" evidence="2">
    <location>
        <position position="52"/>
    </location>
</feature>